<evidence type="ECO:0000313" key="2">
    <source>
        <dbReference type="Proteomes" id="UP000838878"/>
    </source>
</evidence>
<accession>A0A8J9VJR6</accession>
<dbReference type="EMBL" id="OV170223">
    <property type="protein sequence ID" value="CAH0722993.1"/>
    <property type="molecule type" value="Genomic_DNA"/>
</dbReference>
<dbReference type="OrthoDB" id="7180347at2759"/>
<name>A0A8J9VJR6_9NEOP</name>
<dbReference type="Gene3D" id="3.40.630.30">
    <property type="match status" value="1"/>
</dbReference>
<gene>
    <name evidence="1" type="ORF">BINO364_LOCUS8870</name>
</gene>
<proteinExistence type="predicted"/>
<dbReference type="AlphaFoldDB" id="A0A8J9VJR6"/>
<dbReference type="Proteomes" id="UP000838878">
    <property type="component" value="Chromosome 3"/>
</dbReference>
<dbReference type="SUPFAM" id="SSF55729">
    <property type="entry name" value="Acyl-CoA N-acyltransferases (Nat)"/>
    <property type="match status" value="1"/>
</dbReference>
<keyword evidence="2" id="KW-1185">Reference proteome</keyword>
<sequence>MPFKRVWDSSCPRIWDSWEDSEGLKWVIQDLAPEDDDTALQILIENLAPDETLCMEKKLCEDQESLISISKFWQACLSQRMSLGCYVEVKGKKSLVALNVCIADTVGEKIPDIEIEGEAWKQVYGGLLYAESKLDAFKYLEVDTILHTFGLVVKREYRGHKLGWRILRAREPLCTAYGIKATATVFTGPASQISAERAGFKTIAEASLKELAENGLDYPKDETRIIKFMVKKFL</sequence>
<evidence type="ECO:0008006" key="3">
    <source>
        <dbReference type="Google" id="ProtNLM"/>
    </source>
</evidence>
<feature type="non-terminal residue" evidence="1">
    <location>
        <position position="234"/>
    </location>
</feature>
<reference evidence="1" key="1">
    <citation type="submission" date="2021-12" db="EMBL/GenBank/DDBJ databases">
        <authorList>
            <person name="Martin H S."/>
        </authorList>
    </citation>
    <scope>NUCLEOTIDE SEQUENCE</scope>
</reference>
<evidence type="ECO:0000313" key="1">
    <source>
        <dbReference type="EMBL" id="CAH0722993.1"/>
    </source>
</evidence>
<protein>
    <recommendedName>
        <fullName evidence="3">N-acetyltransferase domain-containing protein</fullName>
    </recommendedName>
</protein>
<dbReference type="InterPro" id="IPR016181">
    <property type="entry name" value="Acyl_CoA_acyltransferase"/>
</dbReference>
<organism evidence="1 2">
    <name type="scientific">Brenthis ino</name>
    <name type="common">lesser marbled fritillary</name>
    <dbReference type="NCBI Taxonomy" id="405034"/>
    <lineage>
        <taxon>Eukaryota</taxon>
        <taxon>Metazoa</taxon>
        <taxon>Ecdysozoa</taxon>
        <taxon>Arthropoda</taxon>
        <taxon>Hexapoda</taxon>
        <taxon>Insecta</taxon>
        <taxon>Pterygota</taxon>
        <taxon>Neoptera</taxon>
        <taxon>Endopterygota</taxon>
        <taxon>Lepidoptera</taxon>
        <taxon>Glossata</taxon>
        <taxon>Ditrysia</taxon>
        <taxon>Papilionoidea</taxon>
        <taxon>Nymphalidae</taxon>
        <taxon>Heliconiinae</taxon>
        <taxon>Argynnini</taxon>
        <taxon>Brenthis</taxon>
    </lineage>
</organism>